<evidence type="ECO:0008006" key="11">
    <source>
        <dbReference type="Google" id="ProtNLM"/>
    </source>
</evidence>
<dbReference type="GO" id="GO:0005789">
    <property type="term" value="C:endoplasmic reticulum membrane"/>
    <property type="evidence" value="ECO:0007669"/>
    <property type="project" value="UniProtKB-SubCell"/>
</dbReference>
<evidence type="ECO:0000256" key="7">
    <source>
        <dbReference type="SAM" id="MobiDB-lite"/>
    </source>
</evidence>
<dbReference type="AlphaFoldDB" id="A0A074Y6X2"/>
<proteinExistence type="inferred from homology"/>
<dbReference type="PANTHER" id="PTHR13505">
    <property type="entry name" value="TRANSMEMBRANE PROTEIN 208"/>
    <property type="match status" value="1"/>
</dbReference>
<keyword evidence="10" id="KW-1185">Reference proteome</keyword>
<dbReference type="PANTHER" id="PTHR13505:SF7">
    <property type="entry name" value="TRANSMEMBRANE PROTEIN 208"/>
    <property type="match status" value="1"/>
</dbReference>
<evidence type="ECO:0000256" key="6">
    <source>
        <dbReference type="ARBA" id="ARBA00023136"/>
    </source>
</evidence>
<evidence type="ECO:0000256" key="3">
    <source>
        <dbReference type="ARBA" id="ARBA00022692"/>
    </source>
</evidence>
<organism evidence="9 10">
    <name type="scientific">Aureobasidium pullulans EXF-150</name>
    <dbReference type="NCBI Taxonomy" id="1043002"/>
    <lineage>
        <taxon>Eukaryota</taxon>
        <taxon>Fungi</taxon>
        <taxon>Dikarya</taxon>
        <taxon>Ascomycota</taxon>
        <taxon>Pezizomycotina</taxon>
        <taxon>Dothideomycetes</taxon>
        <taxon>Dothideomycetidae</taxon>
        <taxon>Dothideales</taxon>
        <taxon>Saccotheciaceae</taxon>
        <taxon>Aureobasidium</taxon>
    </lineage>
</organism>
<feature type="transmembrane region" description="Helical" evidence="8">
    <location>
        <begin position="43"/>
        <end position="60"/>
    </location>
</feature>
<name>A0A074Y6X2_AURPU</name>
<evidence type="ECO:0000256" key="1">
    <source>
        <dbReference type="ARBA" id="ARBA00004477"/>
    </source>
</evidence>
<reference evidence="9 10" key="1">
    <citation type="journal article" date="2014" name="BMC Genomics">
        <title>Genome sequencing of four Aureobasidium pullulans varieties: biotechnological potential, stress tolerance, and description of new species.</title>
        <authorList>
            <person name="Gostin Ar C."/>
            <person name="Ohm R.A."/>
            <person name="Kogej T."/>
            <person name="Sonjak S."/>
            <person name="Turk M."/>
            <person name="Zajc J."/>
            <person name="Zalar P."/>
            <person name="Grube M."/>
            <person name="Sun H."/>
            <person name="Han J."/>
            <person name="Sharma A."/>
            <person name="Chiniquy J."/>
            <person name="Ngan C.Y."/>
            <person name="Lipzen A."/>
            <person name="Barry K."/>
            <person name="Grigoriev I.V."/>
            <person name="Gunde-Cimerman N."/>
        </authorList>
    </citation>
    <scope>NUCLEOTIDE SEQUENCE [LARGE SCALE GENOMIC DNA]</scope>
    <source>
        <strain evidence="9 10">EXF-150</strain>
    </source>
</reference>
<evidence type="ECO:0000256" key="4">
    <source>
        <dbReference type="ARBA" id="ARBA00022824"/>
    </source>
</evidence>
<evidence type="ECO:0000313" key="10">
    <source>
        <dbReference type="Proteomes" id="UP000030706"/>
    </source>
</evidence>
<feature type="region of interest" description="Disordered" evidence="7">
    <location>
        <begin position="147"/>
        <end position="175"/>
    </location>
</feature>
<dbReference type="GO" id="GO:0005773">
    <property type="term" value="C:vacuole"/>
    <property type="evidence" value="ECO:0007669"/>
    <property type="project" value="GOC"/>
</dbReference>
<dbReference type="GeneID" id="40750945"/>
<evidence type="ECO:0000256" key="5">
    <source>
        <dbReference type="ARBA" id="ARBA00022989"/>
    </source>
</evidence>
<comment type="similarity">
    <text evidence="2">Belongs to the TMEM208 family.</text>
</comment>
<keyword evidence="5 8" id="KW-1133">Transmembrane helix</keyword>
<dbReference type="RefSeq" id="XP_029758793.1">
    <property type="nucleotide sequence ID" value="XM_029908639.1"/>
</dbReference>
<evidence type="ECO:0000256" key="2">
    <source>
        <dbReference type="ARBA" id="ARBA00009950"/>
    </source>
</evidence>
<dbReference type="STRING" id="1043002.A0A074Y6X2"/>
<dbReference type="HOGENOM" id="CLU_094308_1_0_1"/>
<keyword evidence="6 8" id="KW-0472">Membrane</keyword>
<sequence>MARQALKTQASRNAAILQRTHMIALGVHGFHLLLRFTFVRRSFWAYLLLSFPSLLIQFWFERVGRPTYVDGVNGKELKRAGEDLEAKGLTEWMWDVVYWSWGCIVLTTLLGDWAWWFFAVIPLYSAWLAYTTFTGARQGLMGGGGAMPAEGASSGAQSKRQQKMEKRGGQKMQYR</sequence>
<protein>
    <recommendedName>
        <fullName evidence="11">DUF788-domain-containing protein</fullName>
    </recommendedName>
</protein>
<evidence type="ECO:0000256" key="8">
    <source>
        <dbReference type="SAM" id="Phobius"/>
    </source>
</evidence>
<evidence type="ECO:0000313" key="9">
    <source>
        <dbReference type="EMBL" id="KEQ82606.1"/>
    </source>
</evidence>
<accession>A0A074Y6X2</accession>
<dbReference type="Proteomes" id="UP000030706">
    <property type="component" value="Unassembled WGS sequence"/>
</dbReference>
<keyword evidence="3 8" id="KW-0812">Transmembrane</keyword>
<dbReference type="InterPro" id="IPR008506">
    <property type="entry name" value="SND2/TMEM208"/>
</dbReference>
<gene>
    <name evidence="9" type="ORF">M438DRAFT_376122</name>
</gene>
<dbReference type="GO" id="GO:0006624">
    <property type="term" value="P:vacuolar protein processing"/>
    <property type="evidence" value="ECO:0007669"/>
    <property type="project" value="TreeGrafter"/>
</dbReference>
<dbReference type="Pfam" id="PF05620">
    <property type="entry name" value="TMEM208_SND2"/>
    <property type="match status" value="1"/>
</dbReference>
<dbReference type="OrthoDB" id="10012212at2759"/>
<feature type="compositionally biased region" description="Low complexity" evidence="7">
    <location>
        <begin position="147"/>
        <end position="156"/>
    </location>
</feature>
<keyword evidence="4" id="KW-0256">Endoplasmic reticulum</keyword>
<dbReference type="EMBL" id="KL584987">
    <property type="protein sequence ID" value="KEQ82606.1"/>
    <property type="molecule type" value="Genomic_DNA"/>
</dbReference>
<comment type="subcellular location">
    <subcellularLocation>
        <location evidence="1">Endoplasmic reticulum membrane</location>
        <topology evidence="1">Multi-pass membrane protein</topology>
    </subcellularLocation>
</comment>